<evidence type="ECO:0000256" key="4">
    <source>
        <dbReference type="RuleBase" id="RU361187"/>
    </source>
</evidence>
<dbReference type="SUPFAM" id="SSF75005">
    <property type="entry name" value="Arabinanase/levansucrase/invertase"/>
    <property type="match status" value="1"/>
</dbReference>
<comment type="similarity">
    <text evidence="1 4">Belongs to the glycosyl hydrolase 43 family.</text>
</comment>
<protein>
    <submittedName>
        <fullName evidence="6">Glycosyl hydrolases family 43</fullName>
    </submittedName>
</protein>
<feature type="signal peptide" evidence="5">
    <location>
        <begin position="1"/>
        <end position="22"/>
    </location>
</feature>
<accession>A0A5C5ZNY4</accession>
<name>A0A5C5ZNY4_9BACT</name>
<keyword evidence="3 4" id="KW-0326">Glycosidase</keyword>
<evidence type="ECO:0000313" key="6">
    <source>
        <dbReference type="EMBL" id="TWT88481.1"/>
    </source>
</evidence>
<dbReference type="Proteomes" id="UP000315440">
    <property type="component" value="Unassembled WGS sequence"/>
</dbReference>
<dbReference type="GO" id="GO:0004553">
    <property type="term" value="F:hydrolase activity, hydrolyzing O-glycosyl compounds"/>
    <property type="evidence" value="ECO:0007669"/>
    <property type="project" value="InterPro"/>
</dbReference>
<dbReference type="InterPro" id="IPR023296">
    <property type="entry name" value="Glyco_hydro_beta-prop_sf"/>
</dbReference>
<evidence type="ECO:0000256" key="3">
    <source>
        <dbReference type="ARBA" id="ARBA00023295"/>
    </source>
</evidence>
<feature type="chain" id="PRO_5022733343" evidence="5">
    <location>
        <begin position="23"/>
        <end position="344"/>
    </location>
</feature>
<reference evidence="6 7" key="1">
    <citation type="submission" date="2019-02" db="EMBL/GenBank/DDBJ databases">
        <title>Deep-cultivation of Planctomycetes and their phenomic and genomic characterization uncovers novel biology.</title>
        <authorList>
            <person name="Wiegand S."/>
            <person name="Jogler M."/>
            <person name="Boedeker C."/>
            <person name="Pinto D."/>
            <person name="Vollmers J."/>
            <person name="Rivas-Marin E."/>
            <person name="Kohn T."/>
            <person name="Peeters S.H."/>
            <person name="Heuer A."/>
            <person name="Rast P."/>
            <person name="Oberbeckmann S."/>
            <person name="Bunk B."/>
            <person name="Jeske O."/>
            <person name="Meyerdierks A."/>
            <person name="Storesund J.E."/>
            <person name="Kallscheuer N."/>
            <person name="Luecker S."/>
            <person name="Lage O.M."/>
            <person name="Pohl T."/>
            <person name="Merkel B.J."/>
            <person name="Hornburger P."/>
            <person name="Mueller R.-W."/>
            <person name="Bruemmer F."/>
            <person name="Labrenz M."/>
            <person name="Spormann A.M."/>
            <person name="Op Den Camp H."/>
            <person name="Overmann J."/>
            <person name="Amann R."/>
            <person name="Jetten M.S.M."/>
            <person name="Mascher T."/>
            <person name="Medema M.H."/>
            <person name="Devos D.P."/>
            <person name="Kaster A.-K."/>
            <person name="Ovreas L."/>
            <person name="Rohde M."/>
            <person name="Galperin M.Y."/>
            <person name="Jogler C."/>
        </authorList>
    </citation>
    <scope>NUCLEOTIDE SEQUENCE [LARGE SCALE GENOMIC DNA]</scope>
    <source>
        <strain evidence="6 7">Mal64</strain>
    </source>
</reference>
<keyword evidence="7" id="KW-1185">Reference proteome</keyword>
<sequence precursor="true">MRRLLRSLLLATLTLLPGVLVAEEALVAGKPLYRDPVYDGAADPVVIWNAERKAWWMFYTNRRANAEGLPGVSWVHGTPIGIAESTNGGATWAYFGDAQFSGIDSVLGAGDGSIDKPTYWAPEVIEAEGAYHMFLTVVPGVFKDWGHPRSIVHLTSDDLLHWRAESELKLVSDKVIDACVAPLPDGGYRLWYNNERDRKSIYYADSDDLLTWSDRGQAVGDQSGEAPKVFRWGDRYWMVTDVWDGLGVYRSDDMESWERQKENLLREPGSGADDRVKGGHPDVVVSGDRAYLFYFTHPGRRGPDAGADQTEQRRSSIQVAELRLENGWLACDRDAPTRIDLRVE</sequence>
<gene>
    <name evidence="6" type="ORF">Mal64_19640</name>
</gene>
<evidence type="ECO:0000256" key="2">
    <source>
        <dbReference type="ARBA" id="ARBA00022801"/>
    </source>
</evidence>
<dbReference type="AlphaFoldDB" id="A0A5C5ZNY4"/>
<dbReference type="RefSeq" id="WP_146399579.1">
    <property type="nucleotide sequence ID" value="NZ_SJPQ01000002.1"/>
</dbReference>
<dbReference type="InterPro" id="IPR006710">
    <property type="entry name" value="Glyco_hydro_43"/>
</dbReference>
<evidence type="ECO:0000256" key="5">
    <source>
        <dbReference type="SAM" id="SignalP"/>
    </source>
</evidence>
<dbReference type="EMBL" id="SJPQ01000002">
    <property type="protein sequence ID" value="TWT88481.1"/>
    <property type="molecule type" value="Genomic_DNA"/>
</dbReference>
<keyword evidence="5" id="KW-0732">Signal</keyword>
<dbReference type="Pfam" id="PF04616">
    <property type="entry name" value="Glyco_hydro_43"/>
    <property type="match status" value="1"/>
</dbReference>
<dbReference type="OrthoDB" id="9759709at2"/>
<organism evidence="6 7">
    <name type="scientific">Pseudobythopirellula maris</name>
    <dbReference type="NCBI Taxonomy" id="2527991"/>
    <lineage>
        <taxon>Bacteria</taxon>
        <taxon>Pseudomonadati</taxon>
        <taxon>Planctomycetota</taxon>
        <taxon>Planctomycetia</taxon>
        <taxon>Pirellulales</taxon>
        <taxon>Lacipirellulaceae</taxon>
        <taxon>Pseudobythopirellula</taxon>
    </lineage>
</organism>
<dbReference type="Gene3D" id="2.115.10.20">
    <property type="entry name" value="Glycosyl hydrolase domain, family 43"/>
    <property type="match status" value="1"/>
</dbReference>
<dbReference type="CDD" id="cd08984">
    <property type="entry name" value="GH43-like"/>
    <property type="match status" value="1"/>
</dbReference>
<comment type="caution">
    <text evidence="6">The sequence shown here is derived from an EMBL/GenBank/DDBJ whole genome shotgun (WGS) entry which is preliminary data.</text>
</comment>
<dbReference type="GO" id="GO:0005975">
    <property type="term" value="P:carbohydrate metabolic process"/>
    <property type="evidence" value="ECO:0007669"/>
    <property type="project" value="InterPro"/>
</dbReference>
<evidence type="ECO:0000313" key="7">
    <source>
        <dbReference type="Proteomes" id="UP000315440"/>
    </source>
</evidence>
<evidence type="ECO:0000256" key="1">
    <source>
        <dbReference type="ARBA" id="ARBA00009865"/>
    </source>
</evidence>
<keyword evidence="2 4" id="KW-0378">Hydrolase</keyword>
<proteinExistence type="inferred from homology"/>